<sequence>MSNCAHGCCLPLPDALAASALTVGALHRAQLAAGGDLGAIELEAHLAGLIDVDDEQHDLLAGLLNDHFIAYSSQWRAGLRRPTGDHEQPTGASCECRV</sequence>
<proteinExistence type="predicted"/>
<accession>A0A7K3WHQ4</accession>
<dbReference type="AlphaFoldDB" id="A0A7K3WHQ4"/>
<dbReference type="Proteomes" id="UP000470470">
    <property type="component" value="Unassembled WGS sequence"/>
</dbReference>
<reference evidence="2 3" key="1">
    <citation type="submission" date="2020-02" db="EMBL/GenBank/DDBJ databases">
        <title>The whole genome sequence of CPCC 205119.</title>
        <authorList>
            <person name="Jiang Z."/>
        </authorList>
    </citation>
    <scope>NUCLEOTIDE SEQUENCE [LARGE SCALE GENOMIC DNA]</scope>
    <source>
        <strain evidence="2 3">CPCC 205119</strain>
    </source>
</reference>
<organism evidence="2 3">
    <name type="scientific">Goekera deserti</name>
    <dbReference type="NCBI Taxonomy" id="2497753"/>
    <lineage>
        <taxon>Bacteria</taxon>
        <taxon>Bacillati</taxon>
        <taxon>Actinomycetota</taxon>
        <taxon>Actinomycetes</taxon>
        <taxon>Geodermatophilales</taxon>
        <taxon>Geodermatophilaceae</taxon>
        <taxon>Goekera</taxon>
    </lineage>
</organism>
<feature type="region of interest" description="Disordered" evidence="1">
    <location>
        <begin position="79"/>
        <end position="98"/>
    </location>
</feature>
<dbReference type="RefSeq" id="WP_152730538.1">
    <property type="nucleotide sequence ID" value="NZ_JAABOZ010000002.1"/>
</dbReference>
<dbReference type="EMBL" id="JAAGWK010000026">
    <property type="protein sequence ID" value="NEL55906.1"/>
    <property type="molecule type" value="Genomic_DNA"/>
</dbReference>
<evidence type="ECO:0000256" key="1">
    <source>
        <dbReference type="SAM" id="MobiDB-lite"/>
    </source>
</evidence>
<protein>
    <submittedName>
        <fullName evidence="2">Uncharacterized protein</fullName>
    </submittedName>
</protein>
<evidence type="ECO:0000313" key="3">
    <source>
        <dbReference type="Proteomes" id="UP000470470"/>
    </source>
</evidence>
<keyword evidence="3" id="KW-1185">Reference proteome</keyword>
<comment type="caution">
    <text evidence="2">The sequence shown here is derived from an EMBL/GenBank/DDBJ whole genome shotgun (WGS) entry which is preliminary data.</text>
</comment>
<name>A0A7K3WHQ4_9ACTN</name>
<gene>
    <name evidence="2" type="ORF">G1H19_18170</name>
</gene>
<evidence type="ECO:0000313" key="2">
    <source>
        <dbReference type="EMBL" id="NEL55906.1"/>
    </source>
</evidence>